<name>A0A0R3ULI7_MESCO</name>
<feature type="transmembrane region" description="Helical" evidence="1">
    <location>
        <begin position="146"/>
        <end position="170"/>
    </location>
</feature>
<keyword evidence="1" id="KW-1133">Transmembrane helix</keyword>
<evidence type="ECO:0000313" key="2">
    <source>
        <dbReference type="EMBL" id="VDD82542.1"/>
    </source>
</evidence>
<dbReference type="AlphaFoldDB" id="A0A0R3ULI7"/>
<protein>
    <submittedName>
        <fullName evidence="4">G protein-coupled receptor</fullName>
    </submittedName>
</protein>
<keyword evidence="3" id="KW-1185">Reference proteome</keyword>
<reference evidence="4" key="2">
    <citation type="submission" date="2019-11" db="UniProtKB">
        <authorList>
            <consortium name="WormBaseParasite"/>
        </authorList>
    </citation>
    <scope>IDENTIFICATION</scope>
</reference>
<proteinExistence type="predicted"/>
<keyword evidence="1" id="KW-0812">Transmembrane</keyword>
<gene>
    <name evidence="2" type="ORF">MCOS_LOCUS8545</name>
</gene>
<dbReference type="Proteomes" id="UP000267029">
    <property type="component" value="Unassembled WGS sequence"/>
</dbReference>
<feature type="transmembrane region" description="Helical" evidence="1">
    <location>
        <begin position="56"/>
        <end position="75"/>
    </location>
</feature>
<feature type="transmembrane region" description="Helical" evidence="1">
    <location>
        <begin position="12"/>
        <end position="36"/>
    </location>
</feature>
<reference evidence="2 3" key="1">
    <citation type="submission" date="2018-10" db="EMBL/GenBank/DDBJ databases">
        <authorList>
            <consortium name="Pathogen Informatics"/>
        </authorList>
    </citation>
    <scope>NUCLEOTIDE SEQUENCE [LARGE SCALE GENOMIC DNA]</scope>
</reference>
<sequence>MNEVLLNTYHYSCQAVVVFALPLGVCAVMAICLTNWMVTLEQSPKYPYVFELAQSVAGLLVVVGELIVSRLVLLAPPITRFNRDLVEAEAGGRAIFDPLHHIKSHDCKLLAFTQYFVTAFRGNLYLFIVCFQMGSNRLRSQDVAHLLNISTGLLAAFITALMTSLPVVLLTHRWRVWNITVCDFHPQKPQILFLWLNYHRVLLCDSLIAFSLVFLLEKVESARNRSLKKTLTYLQFTHPRHSFMSLLLENVARKIKLSLHKLSPASYYCCHVAAFRATVALVKLSIDLYTLRSRLVPRHFVHSWMLKATIDNFACLVDLTLLILIPIWWYRKSTKLQGLVEHRLDNTYLHVCLSRGLYRSPKRTSEEDNAPIKVVDDIESDALLRVQELKDRLLGRVVFKSWESSTGPSRMFSRLFDASRVESQFMKGISYYRKDS</sequence>
<accession>A0A0R3ULI7</accession>
<organism evidence="2 3">
    <name type="scientific">Mesocestoides corti</name>
    <name type="common">Flatworm</name>
    <dbReference type="NCBI Taxonomy" id="53468"/>
    <lineage>
        <taxon>Eukaryota</taxon>
        <taxon>Metazoa</taxon>
        <taxon>Spiralia</taxon>
        <taxon>Lophotrochozoa</taxon>
        <taxon>Platyhelminthes</taxon>
        <taxon>Cestoda</taxon>
        <taxon>Eucestoda</taxon>
        <taxon>Cyclophyllidea</taxon>
        <taxon>Mesocestoididae</taxon>
        <taxon>Mesocestoides</taxon>
    </lineage>
</organism>
<dbReference type="EMBL" id="UXSR01005530">
    <property type="protein sequence ID" value="VDD82542.1"/>
    <property type="molecule type" value="Genomic_DNA"/>
</dbReference>
<feature type="transmembrane region" description="Helical" evidence="1">
    <location>
        <begin position="109"/>
        <end position="134"/>
    </location>
</feature>
<dbReference type="OrthoDB" id="6243819at2759"/>
<evidence type="ECO:0000256" key="1">
    <source>
        <dbReference type="SAM" id="Phobius"/>
    </source>
</evidence>
<evidence type="ECO:0000313" key="3">
    <source>
        <dbReference type="Proteomes" id="UP000267029"/>
    </source>
</evidence>
<dbReference type="WBParaSite" id="MCU_006230-RA">
    <property type="protein sequence ID" value="MCU_006230-RA"/>
    <property type="gene ID" value="MCU_006230"/>
</dbReference>
<evidence type="ECO:0000313" key="4">
    <source>
        <dbReference type="WBParaSite" id="MCU_006230-RA"/>
    </source>
</evidence>
<keyword evidence="1" id="KW-0472">Membrane</keyword>
<feature type="transmembrane region" description="Helical" evidence="1">
    <location>
        <begin position="310"/>
        <end position="330"/>
    </location>
</feature>